<dbReference type="PROSITE" id="PS50896">
    <property type="entry name" value="LISH"/>
    <property type="match status" value="1"/>
</dbReference>
<accession>A0A8X7TN07</accession>
<dbReference type="OrthoDB" id="2415936at2759"/>
<feature type="domain" description="CTLH" evidence="1">
    <location>
        <begin position="181"/>
        <end position="210"/>
    </location>
</feature>
<dbReference type="InterPro" id="IPR013144">
    <property type="entry name" value="CRA_dom"/>
</dbReference>
<dbReference type="EMBL" id="JAAMPC010000017">
    <property type="protein sequence ID" value="KAG2247171.1"/>
    <property type="molecule type" value="Genomic_DNA"/>
</dbReference>
<organism evidence="2 3">
    <name type="scientific">Brassica carinata</name>
    <name type="common">Ethiopian mustard</name>
    <name type="synonym">Abyssinian cabbage</name>
    <dbReference type="NCBI Taxonomy" id="52824"/>
    <lineage>
        <taxon>Eukaryota</taxon>
        <taxon>Viridiplantae</taxon>
        <taxon>Streptophyta</taxon>
        <taxon>Embryophyta</taxon>
        <taxon>Tracheophyta</taxon>
        <taxon>Spermatophyta</taxon>
        <taxon>Magnoliopsida</taxon>
        <taxon>eudicotyledons</taxon>
        <taxon>Gunneridae</taxon>
        <taxon>Pentapetalae</taxon>
        <taxon>rosids</taxon>
        <taxon>malvids</taxon>
        <taxon>Brassicales</taxon>
        <taxon>Brassicaceae</taxon>
        <taxon>Brassiceae</taxon>
        <taxon>Brassica</taxon>
    </lineage>
</organism>
<dbReference type="PANTHER" id="PTHR12864">
    <property type="entry name" value="RAN BINDING PROTEIN 9-RELATED"/>
    <property type="match status" value="1"/>
</dbReference>
<dbReference type="AlphaFoldDB" id="A0A8X7TN07"/>
<evidence type="ECO:0000313" key="3">
    <source>
        <dbReference type="Proteomes" id="UP000886595"/>
    </source>
</evidence>
<name>A0A8X7TN07_BRACI</name>
<dbReference type="SMART" id="SM00667">
    <property type="entry name" value="LisH"/>
    <property type="match status" value="1"/>
</dbReference>
<reference evidence="2 3" key="1">
    <citation type="submission" date="2020-02" db="EMBL/GenBank/DDBJ databases">
        <authorList>
            <person name="Ma Q."/>
            <person name="Huang Y."/>
            <person name="Song X."/>
            <person name="Pei D."/>
        </authorList>
    </citation>
    <scope>NUCLEOTIDE SEQUENCE [LARGE SCALE GENOMIC DNA]</scope>
    <source>
        <strain evidence="2">Sxm20200214</strain>
        <tissue evidence="2">Leaf</tissue>
    </source>
</reference>
<proteinExistence type="predicted"/>
<gene>
    <name evidence="2" type="ORF">Bca52824_086799</name>
</gene>
<evidence type="ECO:0000259" key="1">
    <source>
        <dbReference type="PROSITE" id="PS50897"/>
    </source>
</evidence>
<dbReference type="InterPro" id="IPR006595">
    <property type="entry name" value="CTLH_C"/>
</dbReference>
<keyword evidence="3" id="KW-1185">Reference proteome</keyword>
<protein>
    <recommendedName>
        <fullName evidence="1">CTLH domain-containing protein</fullName>
    </recommendedName>
</protein>
<dbReference type="SMART" id="SM00757">
    <property type="entry name" value="CRA"/>
    <property type="match status" value="1"/>
</dbReference>
<evidence type="ECO:0000313" key="2">
    <source>
        <dbReference type="EMBL" id="KAG2247171.1"/>
    </source>
</evidence>
<dbReference type="PROSITE" id="PS50897">
    <property type="entry name" value="CTLH"/>
    <property type="match status" value="1"/>
</dbReference>
<dbReference type="Proteomes" id="UP000886595">
    <property type="component" value="Unassembled WGS sequence"/>
</dbReference>
<comment type="caution">
    <text evidence="2">The sequence shown here is derived from an EMBL/GenBank/DDBJ whole genome shotgun (WGS) entry which is preliminary data.</text>
</comment>
<dbReference type="Pfam" id="PF08513">
    <property type="entry name" value="LisH"/>
    <property type="match status" value="1"/>
</dbReference>
<dbReference type="InterPro" id="IPR024964">
    <property type="entry name" value="CTLH/CRA"/>
</dbReference>
<dbReference type="InterPro" id="IPR006594">
    <property type="entry name" value="LisH"/>
</dbReference>
<sequence length="351" mass="39780">MDSNNAFRVTNNQTKKPSSLIVETGSVHEQFANISLSSEDTSSLFYRQNPKTPSQLSLRDCRIIRGASKFCRQSRRKKQSRSLKISVVLFLQILPLIQDDVDDMATSKKVITREEWEKKLNAVKLRKEDMNTLVMNFLVTEGYVDAADKFQRESGTKHILSFIYFTFYSLWCIGSEIDLATITDRMAVKKAVQNGNVEDAIEKVNDLNPENRSLIRLRTCACGYSTQIPSCSFIFSSKGKTEEALEFAQEELAPRGEENQAFLQELEKTVALLVFEDASNCPVKDLLDISQRLKTTSEVNAAILTSQSHEKDPKLPSLLKMLIWAQNQLDEKPVYPHINDLSTGQLEDPPE</sequence>
<dbReference type="Pfam" id="PF10607">
    <property type="entry name" value="CTLH"/>
    <property type="match status" value="1"/>
</dbReference>
<dbReference type="InterPro" id="IPR050618">
    <property type="entry name" value="Ubq-SigPath_Reg"/>
</dbReference>